<comment type="catalytic activity">
    <reaction evidence="13">
        <text>2'-deoxyribonucleotide-(2'-deoxyribose 5'-phosphate)-2'-deoxyribonucleotide-DNA = a 3'-end 2'-deoxyribonucleotide-(2,3-dehydro-2,3-deoxyribose 5'-phosphate)-DNA + a 5'-end 5'-phospho-2'-deoxyribonucleoside-DNA + H(+)</text>
        <dbReference type="Rhea" id="RHEA:66592"/>
        <dbReference type="Rhea" id="RHEA-COMP:13180"/>
        <dbReference type="Rhea" id="RHEA-COMP:16897"/>
        <dbReference type="Rhea" id="RHEA-COMP:17067"/>
        <dbReference type="ChEBI" id="CHEBI:15378"/>
        <dbReference type="ChEBI" id="CHEBI:136412"/>
        <dbReference type="ChEBI" id="CHEBI:157695"/>
        <dbReference type="ChEBI" id="CHEBI:167181"/>
        <dbReference type="EC" id="4.2.99.18"/>
    </reaction>
</comment>
<dbReference type="RefSeq" id="WP_233698369.1">
    <property type="nucleotide sequence ID" value="NZ_JAJNBZ010000024.1"/>
</dbReference>
<evidence type="ECO:0000256" key="11">
    <source>
        <dbReference type="ARBA" id="ARBA00023268"/>
    </source>
</evidence>
<dbReference type="InterPro" id="IPR000214">
    <property type="entry name" value="Znf_DNA_glyclase/AP_lyase"/>
</dbReference>
<proteinExistence type="inferred from homology"/>
<comment type="caution">
    <text evidence="17">The sequence shown here is derived from an EMBL/GenBank/DDBJ whole genome shotgun (WGS) entry which is preliminary data.</text>
</comment>
<evidence type="ECO:0000256" key="5">
    <source>
        <dbReference type="ARBA" id="ARBA00022771"/>
    </source>
</evidence>
<keyword evidence="3" id="KW-0479">Metal-binding</keyword>
<name>A0ABS8YKK0_9BACL</name>
<dbReference type="PANTHER" id="PTHR42697:SF1">
    <property type="entry name" value="ENDONUCLEASE 8"/>
    <property type="match status" value="1"/>
</dbReference>
<comment type="similarity">
    <text evidence="1">Belongs to the FPG family.</text>
</comment>
<protein>
    <recommendedName>
        <fullName evidence="2">DNA-(apurinic or apyrimidinic site) lyase</fullName>
        <ecNumber evidence="2">4.2.99.18</ecNumber>
    </recommendedName>
</protein>
<dbReference type="SUPFAM" id="SSF46946">
    <property type="entry name" value="S13-like H2TH domain"/>
    <property type="match status" value="1"/>
</dbReference>
<evidence type="ECO:0000256" key="13">
    <source>
        <dbReference type="ARBA" id="ARBA00044632"/>
    </source>
</evidence>
<organism evidence="17 18">
    <name type="scientific">Paenibacillus profundus</name>
    <dbReference type="NCBI Taxonomy" id="1173085"/>
    <lineage>
        <taxon>Bacteria</taxon>
        <taxon>Bacillati</taxon>
        <taxon>Bacillota</taxon>
        <taxon>Bacilli</taxon>
        <taxon>Bacillales</taxon>
        <taxon>Paenibacillaceae</taxon>
        <taxon>Paenibacillus</taxon>
    </lineage>
</organism>
<dbReference type="Pfam" id="PF01149">
    <property type="entry name" value="Fapy_DNA_glyco"/>
    <property type="match status" value="1"/>
</dbReference>
<dbReference type="InterPro" id="IPR015887">
    <property type="entry name" value="DNA_glyclase_Znf_dom_DNA_BS"/>
</dbReference>
<evidence type="ECO:0000256" key="9">
    <source>
        <dbReference type="ARBA" id="ARBA00023204"/>
    </source>
</evidence>
<keyword evidence="12" id="KW-0326">Glycosidase</keyword>
<evidence type="ECO:0000256" key="3">
    <source>
        <dbReference type="ARBA" id="ARBA00022723"/>
    </source>
</evidence>
<dbReference type="InterPro" id="IPR015886">
    <property type="entry name" value="H2TH_FPG"/>
</dbReference>
<evidence type="ECO:0000259" key="16">
    <source>
        <dbReference type="PROSITE" id="PS51068"/>
    </source>
</evidence>
<dbReference type="Gene3D" id="1.10.8.50">
    <property type="match status" value="1"/>
</dbReference>
<dbReference type="SUPFAM" id="SSF57716">
    <property type="entry name" value="Glucocorticoid receptor-like (DNA-binding domain)"/>
    <property type="match status" value="1"/>
</dbReference>
<dbReference type="SUPFAM" id="SSF81624">
    <property type="entry name" value="N-terminal domain of MutM-like DNA repair proteins"/>
    <property type="match status" value="1"/>
</dbReference>
<evidence type="ECO:0000256" key="6">
    <source>
        <dbReference type="ARBA" id="ARBA00022801"/>
    </source>
</evidence>
<accession>A0ABS8YKK0</accession>
<dbReference type="InterPro" id="IPR010979">
    <property type="entry name" value="Ribosomal_uS13-like_H2TH"/>
</dbReference>
<keyword evidence="11" id="KW-0511">Multifunctional enzyme</keyword>
<evidence type="ECO:0000256" key="14">
    <source>
        <dbReference type="PROSITE-ProRule" id="PRU00391"/>
    </source>
</evidence>
<dbReference type="Pfam" id="PF06831">
    <property type="entry name" value="H2TH"/>
    <property type="match status" value="1"/>
</dbReference>
<dbReference type="EMBL" id="JAJNBZ010000024">
    <property type="protein sequence ID" value="MCE5172082.1"/>
    <property type="molecule type" value="Genomic_DNA"/>
</dbReference>
<evidence type="ECO:0000256" key="10">
    <source>
        <dbReference type="ARBA" id="ARBA00023239"/>
    </source>
</evidence>
<dbReference type="InterPro" id="IPR035937">
    <property type="entry name" value="FPG_N"/>
</dbReference>
<keyword evidence="9" id="KW-0234">DNA repair</keyword>
<evidence type="ECO:0000256" key="4">
    <source>
        <dbReference type="ARBA" id="ARBA00022763"/>
    </source>
</evidence>
<evidence type="ECO:0000313" key="18">
    <source>
        <dbReference type="Proteomes" id="UP001199916"/>
    </source>
</evidence>
<evidence type="ECO:0000256" key="1">
    <source>
        <dbReference type="ARBA" id="ARBA00009409"/>
    </source>
</evidence>
<keyword evidence="5 14" id="KW-0863">Zinc-finger</keyword>
<keyword evidence="18" id="KW-1185">Reference proteome</keyword>
<evidence type="ECO:0000256" key="8">
    <source>
        <dbReference type="ARBA" id="ARBA00023125"/>
    </source>
</evidence>
<evidence type="ECO:0000256" key="2">
    <source>
        <dbReference type="ARBA" id="ARBA00012720"/>
    </source>
</evidence>
<dbReference type="Gene3D" id="3.20.190.10">
    <property type="entry name" value="MutM-like, N-terminal"/>
    <property type="match status" value="1"/>
</dbReference>
<evidence type="ECO:0000256" key="7">
    <source>
        <dbReference type="ARBA" id="ARBA00022833"/>
    </source>
</evidence>
<keyword evidence="6" id="KW-0378">Hydrolase</keyword>
<keyword evidence="8" id="KW-0238">DNA-binding</keyword>
<reference evidence="17 18" key="1">
    <citation type="submission" date="2021-11" db="EMBL/GenBank/DDBJ databases">
        <title>Draft genome sequence of Paenibacillus profundus YoMME, a new Gram-positive bacteria with exoelectrogenic properties.</title>
        <authorList>
            <person name="Hubenova Y."/>
            <person name="Hubenova E."/>
            <person name="Manasiev Y."/>
            <person name="Peykov S."/>
            <person name="Mitov M."/>
        </authorList>
    </citation>
    <scope>NUCLEOTIDE SEQUENCE [LARGE SCALE GENOMIC DNA]</scope>
    <source>
        <strain evidence="17 18">YoMME</strain>
    </source>
</reference>
<dbReference type="InterPro" id="IPR012319">
    <property type="entry name" value="FPG_cat"/>
</dbReference>
<dbReference type="SMART" id="SM00898">
    <property type="entry name" value="Fapy_DNA_glyco"/>
    <property type="match status" value="1"/>
</dbReference>
<evidence type="ECO:0000256" key="12">
    <source>
        <dbReference type="ARBA" id="ARBA00023295"/>
    </source>
</evidence>
<dbReference type="PROSITE" id="PS51066">
    <property type="entry name" value="ZF_FPG_2"/>
    <property type="match status" value="1"/>
</dbReference>
<feature type="domain" description="FPG-type" evidence="15">
    <location>
        <begin position="247"/>
        <end position="281"/>
    </location>
</feature>
<feature type="domain" description="Formamidopyrimidine-DNA glycosylase catalytic" evidence="16">
    <location>
        <begin position="2"/>
        <end position="188"/>
    </location>
</feature>
<dbReference type="PROSITE" id="PS01242">
    <property type="entry name" value="ZF_FPG_1"/>
    <property type="match status" value="1"/>
</dbReference>
<evidence type="ECO:0000259" key="15">
    <source>
        <dbReference type="PROSITE" id="PS51066"/>
    </source>
</evidence>
<evidence type="ECO:0000313" key="17">
    <source>
        <dbReference type="EMBL" id="MCE5172082.1"/>
    </source>
</evidence>
<sequence length="288" mass="32791">MPEIPEIEGYRKQLEQHVVGQRIRDLHVQRDSWLNTALEAMKDGVIGRQILYVERRGTDLIFHLDDGRRLLLRTAQGSHLHMEQRFDEAQPDVRTTADGIHKEQLSLTTDNAIVTIHSARTGQFLWLTAKELDEQQKEQGPDPLSRHLTPERFKKLFAKRRSALKTALMNPNIIVGIDSRFADDIAFAARLRPSIRMDLLQDDDWDRLYHAMVNVLQGAIEQGENGTANVQCLTADTQNAGEELDKSIHGKAGEPCPCCGTLIQEMLIQRRPAYYCPQCQPEIPPNEQ</sequence>
<keyword evidence="4" id="KW-0227">DNA damage</keyword>
<keyword evidence="7" id="KW-0862">Zinc</keyword>
<dbReference type="EC" id="4.2.99.18" evidence="2"/>
<keyword evidence="10" id="KW-0456">Lyase</keyword>
<gene>
    <name evidence="17" type="ORF">LQV63_22635</name>
</gene>
<dbReference type="Proteomes" id="UP001199916">
    <property type="component" value="Unassembled WGS sequence"/>
</dbReference>
<dbReference type="PROSITE" id="PS51068">
    <property type="entry name" value="FPG_CAT"/>
    <property type="match status" value="1"/>
</dbReference>
<dbReference type="PANTHER" id="PTHR42697">
    <property type="entry name" value="ENDONUCLEASE 8"/>
    <property type="match status" value="1"/>
</dbReference>
<dbReference type="SMART" id="SM01232">
    <property type="entry name" value="H2TH"/>
    <property type="match status" value="1"/>
</dbReference>